<evidence type="ECO:0000256" key="6">
    <source>
        <dbReference type="ARBA" id="ARBA00022982"/>
    </source>
</evidence>
<keyword evidence="12" id="KW-1133">Transmembrane helix</keyword>
<dbReference type="InterPro" id="IPR002429">
    <property type="entry name" value="CcO_II-like_C"/>
</dbReference>
<dbReference type="EMBL" id="JAAAMJ010000021">
    <property type="protein sequence ID" value="NDV88866.1"/>
    <property type="molecule type" value="Genomic_DNA"/>
</dbReference>
<gene>
    <name evidence="15" type="ORF">GTW51_19455</name>
</gene>
<evidence type="ECO:0000256" key="9">
    <source>
        <dbReference type="ARBA" id="ARBA00023136"/>
    </source>
</evidence>
<feature type="domain" description="Cytochrome c" evidence="14">
    <location>
        <begin position="263"/>
        <end position="355"/>
    </location>
</feature>
<keyword evidence="6" id="KW-0249">Electron transport</keyword>
<dbReference type="PANTHER" id="PTHR22888">
    <property type="entry name" value="CYTOCHROME C OXIDASE, SUBUNIT II"/>
    <property type="match status" value="1"/>
</dbReference>
<dbReference type="PRINTS" id="PR01166">
    <property type="entry name" value="CYCOXIDASEII"/>
</dbReference>
<sequence>MRRKQSSRSQPTIHAVRPAETTPRAIALAPLAAVSLAGLMTGCTGPQSTFAGAGTEAENVAFLFWVMVVGAVVIWVLVIGLSIYVTKAHPGAFSEAAGLRLIIWGGGVFPVVVLAALLTWGLSIMPDFRREADGPTIAVSAERFWWRIAYDVEGEPGVAKSLPSGGVESANELWLPVGRRSEILIGSPDVIHSLWVPAIAGKTDAIPGRVNRLVLEPTREGVYNGVCAEFCGDAHAQMGFRVVAVPEADYAAYVARQAESAAVTAGPGLDLFLSSGCGACHTVRGTPADGAVGPDLTHVAARRTIGAGLLETSEANIAAFIHSPDHVKPGVEMPAFGVLPDAEIAAIAGWLGDLR</sequence>
<comment type="catalytic activity">
    <reaction evidence="10">
        <text>4 Fe(II)-[cytochrome c] + O2 + 8 H(+)(in) = 4 Fe(III)-[cytochrome c] + 2 H2O + 4 H(+)(out)</text>
        <dbReference type="Rhea" id="RHEA:11436"/>
        <dbReference type="Rhea" id="RHEA-COMP:10350"/>
        <dbReference type="Rhea" id="RHEA-COMP:14399"/>
        <dbReference type="ChEBI" id="CHEBI:15377"/>
        <dbReference type="ChEBI" id="CHEBI:15378"/>
        <dbReference type="ChEBI" id="CHEBI:15379"/>
        <dbReference type="ChEBI" id="CHEBI:29033"/>
        <dbReference type="ChEBI" id="CHEBI:29034"/>
        <dbReference type="EC" id="7.1.1.9"/>
    </reaction>
</comment>
<dbReference type="GO" id="GO:0020037">
    <property type="term" value="F:heme binding"/>
    <property type="evidence" value="ECO:0007669"/>
    <property type="project" value="InterPro"/>
</dbReference>
<proteinExistence type="inferred from homology"/>
<reference evidence="15 16" key="1">
    <citation type="submission" date="2020-01" db="EMBL/GenBank/DDBJ databases">
        <title>Genomes of bacteria type strains.</title>
        <authorList>
            <person name="Chen J."/>
            <person name="Zhu S."/>
            <person name="Chen J."/>
        </authorList>
    </citation>
    <scope>NUCLEOTIDE SEQUENCE [LARGE SCALE GENOMIC DNA]</scope>
    <source>
        <strain evidence="15 16">KCTC 52919</strain>
    </source>
</reference>
<keyword evidence="16" id="KW-1185">Reference proteome</keyword>
<dbReference type="PROSITE" id="PS51007">
    <property type="entry name" value="CYTC"/>
    <property type="match status" value="1"/>
</dbReference>
<dbReference type="GO" id="GO:0042773">
    <property type="term" value="P:ATP synthesis coupled electron transport"/>
    <property type="evidence" value="ECO:0007669"/>
    <property type="project" value="TreeGrafter"/>
</dbReference>
<dbReference type="RefSeq" id="WP_163045716.1">
    <property type="nucleotide sequence ID" value="NZ_JAAAMJ010000021.1"/>
</dbReference>
<evidence type="ECO:0000313" key="16">
    <source>
        <dbReference type="Proteomes" id="UP000476332"/>
    </source>
</evidence>
<dbReference type="GO" id="GO:0004129">
    <property type="term" value="F:cytochrome-c oxidase activity"/>
    <property type="evidence" value="ECO:0007669"/>
    <property type="project" value="UniProtKB-EC"/>
</dbReference>
<dbReference type="GO" id="GO:0005507">
    <property type="term" value="F:copper ion binding"/>
    <property type="evidence" value="ECO:0007669"/>
    <property type="project" value="InterPro"/>
</dbReference>
<keyword evidence="12" id="KW-0812">Transmembrane</keyword>
<comment type="subcellular location">
    <subcellularLocation>
        <location evidence="1">Membrane</location>
    </subcellularLocation>
</comment>
<evidence type="ECO:0000256" key="12">
    <source>
        <dbReference type="SAM" id="Phobius"/>
    </source>
</evidence>
<comment type="similarity">
    <text evidence="2">Belongs to the cytochrome c oxidase subunit 2 family.</text>
</comment>
<dbReference type="GO" id="GO:0016020">
    <property type="term" value="C:membrane"/>
    <property type="evidence" value="ECO:0007669"/>
    <property type="project" value="UniProtKB-SubCell"/>
</dbReference>
<dbReference type="Pfam" id="PF00116">
    <property type="entry name" value="COX2"/>
    <property type="match status" value="1"/>
</dbReference>
<evidence type="ECO:0000256" key="4">
    <source>
        <dbReference type="ARBA" id="ARBA00022617"/>
    </source>
</evidence>
<evidence type="ECO:0000256" key="8">
    <source>
        <dbReference type="ARBA" id="ARBA00023008"/>
    </source>
</evidence>
<evidence type="ECO:0000256" key="7">
    <source>
        <dbReference type="ARBA" id="ARBA00023004"/>
    </source>
</evidence>
<keyword evidence="5 11" id="KW-0479">Metal-binding</keyword>
<dbReference type="AlphaFoldDB" id="A0A6L9MMM1"/>
<evidence type="ECO:0000259" key="14">
    <source>
        <dbReference type="PROSITE" id="PS51007"/>
    </source>
</evidence>
<feature type="domain" description="Cytochrome oxidase subunit II copper A binding" evidence="13">
    <location>
        <begin position="132"/>
        <end position="256"/>
    </location>
</feature>
<evidence type="ECO:0000256" key="1">
    <source>
        <dbReference type="ARBA" id="ARBA00004370"/>
    </source>
</evidence>
<evidence type="ECO:0000256" key="2">
    <source>
        <dbReference type="ARBA" id="ARBA00007866"/>
    </source>
</evidence>
<dbReference type="InterPro" id="IPR036909">
    <property type="entry name" value="Cyt_c-like_dom_sf"/>
</dbReference>
<accession>A0A6L9MMM1</accession>
<name>A0A6L9MMM1_9HYPH</name>
<dbReference type="InterPro" id="IPR009056">
    <property type="entry name" value="Cyt_c-like_dom"/>
</dbReference>
<dbReference type="InterPro" id="IPR001505">
    <property type="entry name" value="Copper_CuA"/>
</dbReference>
<dbReference type="SUPFAM" id="SSF49503">
    <property type="entry name" value="Cupredoxins"/>
    <property type="match status" value="1"/>
</dbReference>
<keyword evidence="9 12" id="KW-0472">Membrane</keyword>
<keyword evidence="3" id="KW-0813">Transport</keyword>
<keyword evidence="7 11" id="KW-0408">Iron</keyword>
<dbReference type="Gene3D" id="2.60.40.420">
    <property type="entry name" value="Cupredoxins - blue copper proteins"/>
    <property type="match status" value="1"/>
</dbReference>
<evidence type="ECO:0000256" key="5">
    <source>
        <dbReference type="ARBA" id="ARBA00022723"/>
    </source>
</evidence>
<evidence type="ECO:0000256" key="3">
    <source>
        <dbReference type="ARBA" id="ARBA00022448"/>
    </source>
</evidence>
<dbReference type="PROSITE" id="PS50857">
    <property type="entry name" value="COX2_CUA"/>
    <property type="match status" value="1"/>
</dbReference>
<dbReference type="Proteomes" id="UP000476332">
    <property type="component" value="Unassembled WGS sequence"/>
</dbReference>
<comment type="caution">
    <text evidence="15">The sequence shown here is derived from an EMBL/GenBank/DDBJ whole genome shotgun (WGS) entry which is preliminary data.</text>
</comment>
<feature type="transmembrane region" description="Helical" evidence="12">
    <location>
        <begin position="62"/>
        <end position="85"/>
    </location>
</feature>
<evidence type="ECO:0000259" key="13">
    <source>
        <dbReference type="PROSITE" id="PS50857"/>
    </source>
</evidence>
<dbReference type="InterPro" id="IPR008972">
    <property type="entry name" value="Cupredoxin"/>
</dbReference>
<keyword evidence="4 11" id="KW-0349">Heme</keyword>
<keyword evidence="8" id="KW-0186">Copper</keyword>
<feature type="transmembrane region" description="Helical" evidence="12">
    <location>
        <begin position="97"/>
        <end position="122"/>
    </location>
</feature>
<protein>
    <submittedName>
        <fullName evidence="15">C-type cytochrome</fullName>
    </submittedName>
</protein>
<dbReference type="PANTHER" id="PTHR22888:SF9">
    <property type="entry name" value="CYTOCHROME C OXIDASE SUBUNIT 2"/>
    <property type="match status" value="1"/>
</dbReference>
<organism evidence="15 16">
    <name type="scientific">Aurantimonas aggregata</name>
    <dbReference type="NCBI Taxonomy" id="2047720"/>
    <lineage>
        <taxon>Bacteria</taxon>
        <taxon>Pseudomonadati</taxon>
        <taxon>Pseudomonadota</taxon>
        <taxon>Alphaproteobacteria</taxon>
        <taxon>Hyphomicrobiales</taxon>
        <taxon>Aurantimonadaceae</taxon>
        <taxon>Aurantimonas</taxon>
    </lineage>
</organism>
<dbReference type="SUPFAM" id="SSF46626">
    <property type="entry name" value="Cytochrome c"/>
    <property type="match status" value="1"/>
</dbReference>
<dbReference type="InterPro" id="IPR045187">
    <property type="entry name" value="CcO_II"/>
</dbReference>
<dbReference type="Pfam" id="PF00034">
    <property type="entry name" value="Cytochrom_C"/>
    <property type="match status" value="1"/>
</dbReference>
<evidence type="ECO:0000256" key="11">
    <source>
        <dbReference type="PROSITE-ProRule" id="PRU00433"/>
    </source>
</evidence>
<evidence type="ECO:0000313" key="15">
    <source>
        <dbReference type="EMBL" id="NDV88866.1"/>
    </source>
</evidence>
<dbReference type="PROSITE" id="PS00078">
    <property type="entry name" value="COX2"/>
    <property type="match status" value="1"/>
</dbReference>
<feature type="transmembrane region" description="Helical" evidence="12">
    <location>
        <begin position="21"/>
        <end position="42"/>
    </location>
</feature>
<evidence type="ECO:0000256" key="10">
    <source>
        <dbReference type="ARBA" id="ARBA00047816"/>
    </source>
</evidence>